<organism evidence="1 2">
    <name type="scientific">Microbulbifer okhotskensis</name>
    <dbReference type="NCBI Taxonomy" id="2926617"/>
    <lineage>
        <taxon>Bacteria</taxon>
        <taxon>Pseudomonadati</taxon>
        <taxon>Pseudomonadota</taxon>
        <taxon>Gammaproteobacteria</taxon>
        <taxon>Cellvibrionales</taxon>
        <taxon>Microbulbiferaceae</taxon>
        <taxon>Microbulbifer</taxon>
    </lineage>
</organism>
<protein>
    <recommendedName>
        <fullName evidence="3">Helix-turn-helix domain-containing protein</fullName>
    </recommendedName>
</protein>
<dbReference type="AlphaFoldDB" id="A0A9X2ENY9"/>
<evidence type="ECO:0008006" key="3">
    <source>
        <dbReference type="Google" id="ProtNLM"/>
    </source>
</evidence>
<dbReference type="RefSeq" id="WP_252470751.1">
    <property type="nucleotide sequence ID" value="NZ_JALBWM010000079.1"/>
</dbReference>
<accession>A0A9X2ENY9</accession>
<keyword evidence="2" id="KW-1185">Reference proteome</keyword>
<dbReference type="Proteomes" id="UP001139028">
    <property type="component" value="Unassembled WGS sequence"/>
</dbReference>
<name>A0A9X2ENY9_9GAMM</name>
<evidence type="ECO:0000313" key="1">
    <source>
        <dbReference type="EMBL" id="MCO1335752.1"/>
    </source>
</evidence>
<sequence length="99" mass="11416">MRIEVLSGQNYSARAITQQLSRSNKTISRELNRCGPYSAESVHRQMLQRRHGSRKYTKFDFAMKVQIDHQVKNASPEQIDGRTRLEKCDKAVCCSTANR</sequence>
<evidence type="ECO:0000313" key="2">
    <source>
        <dbReference type="Proteomes" id="UP001139028"/>
    </source>
</evidence>
<comment type="caution">
    <text evidence="1">The sequence shown here is derived from an EMBL/GenBank/DDBJ whole genome shotgun (WGS) entry which is preliminary data.</text>
</comment>
<gene>
    <name evidence="1" type="ORF">MO867_15555</name>
</gene>
<dbReference type="EMBL" id="JALBWM010000079">
    <property type="protein sequence ID" value="MCO1335752.1"/>
    <property type="molecule type" value="Genomic_DNA"/>
</dbReference>
<proteinExistence type="predicted"/>
<reference evidence="1" key="1">
    <citation type="journal article" date="2022" name="Arch. Microbiol.">
        <title>Microbulbifer okhotskensis sp. nov., isolated from a deep bottom sediment of the Okhotsk Sea.</title>
        <authorList>
            <person name="Romanenko L."/>
            <person name="Kurilenko V."/>
            <person name="Otstavnykh N."/>
            <person name="Velansky P."/>
            <person name="Isaeva M."/>
            <person name="Mikhailov V."/>
        </authorList>
    </citation>
    <scope>NUCLEOTIDE SEQUENCE</scope>
    <source>
        <strain evidence="1">OS29</strain>
    </source>
</reference>